<dbReference type="EMBL" id="CAJNOR010000852">
    <property type="protein sequence ID" value="CAF1021656.1"/>
    <property type="molecule type" value="Genomic_DNA"/>
</dbReference>
<dbReference type="Proteomes" id="UP000663828">
    <property type="component" value="Unassembled WGS sequence"/>
</dbReference>
<comment type="caution">
    <text evidence="1">The sequence shown here is derived from an EMBL/GenBank/DDBJ whole genome shotgun (WGS) entry which is preliminary data.</text>
</comment>
<proteinExistence type="predicted"/>
<dbReference type="AlphaFoldDB" id="A0A814I7K8"/>
<dbReference type="Proteomes" id="UP000663852">
    <property type="component" value="Unassembled WGS sequence"/>
</dbReference>
<name>A0A814I7K8_ADIRI</name>
<accession>A0A814I7K8</accession>
<dbReference type="EMBL" id="CAJNOJ010000404">
    <property type="protein sequence ID" value="CAF1435808.1"/>
    <property type="molecule type" value="Genomic_DNA"/>
</dbReference>
<keyword evidence="3" id="KW-1185">Reference proteome</keyword>
<gene>
    <name evidence="2" type="ORF">EDS130_LOCUS38518</name>
    <name evidence="1" type="ORF">XAT740_LOCUS14267</name>
</gene>
<sequence length="104" mass="11243">MGGCCSVCTPTDKFVGTWSNGTTTSLVIPRNGCLLYRHISTCTRSVWSMPGCYNENGFCTCMCGCVLRGKYVDESEGGPGFMINDELLKKSVNTGNTIWLATGH</sequence>
<evidence type="ECO:0000313" key="1">
    <source>
        <dbReference type="EMBL" id="CAF1021656.1"/>
    </source>
</evidence>
<organism evidence="1 3">
    <name type="scientific">Adineta ricciae</name>
    <name type="common">Rotifer</name>
    <dbReference type="NCBI Taxonomy" id="249248"/>
    <lineage>
        <taxon>Eukaryota</taxon>
        <taxon>Metazoa</taxon>
        <taxon>Spiralia</taxon>
        <taxon>Gnathifera</taxon>
        <taxon>Rotifera</taxon>
        <taxon>Eurotatoria</taxon>
        <taxon>Bdelloidea</taxon>
        <taxon>Adinetida</taxon>
        <taxon>Adinetidae</taxon>
        <taxon>Adineta</taxon>
    </lineage>
</organism>
<reference evidence="1" key="1">
    <citation type="submission" date="2021-02" db="EMBL/GenBank/DDBJ databases">
        <authorList>
            <person name="Nowell W R."/>
        </authorList>
    </citation>
    <scope>NUCLEOTIDE SEQUENCE</scope>
</reference>
<evidence type="ECO:0000313" key="2">
    <source>
        <dbReference type="EMBL" id="CAF1435808.1"/>
    </source>
</evidence>
<protein>
    <submittedName>
        <fullName evidence="1">Uncharacterized protein</fullName>
    </submittedName>
</protein>
<evidence type="ECO:0000313" key="3">
    <source>
        <dbReference type="Proteomes" id="UP000663828"/>
    </source>
</evidence>